<organism evidence="2 3">
    <name type="scientific">Ephemerocybe angulata</name>
    <dbReference type="NCBI Taxonomy" id="980116"/>
    <lineage>
        <taxon>Eukaryota</taxon>
        <taxon>Fungi</taxon>
        <taxon>Dikarya</taxon>
        <taxon>Basidiomycota</taxon>
        <taxon>Agaricomycotina</taxon>
        <taxon>Agaricomycetes</taxon>
        <taxon>Agaricomycetidae</taxon>
        <taxon>Agaricales</taxon>
        <taxon>Agaricineae</taxon>
        <taxon>Psathyrellaceae</taxon>
        <taxon>Ephemerocybe</taxon>
    </lineage>
</organism>
<comment type="caution">
    <text evidence="2">The sequence shown here is derived from an EMBL/GenBank/DDBJ whole genome shotgun (WGS) entry which is preliminary data.</text>
</comment>
<feature type="region of interest" description="Disordered" evidence="1">
    <location>
        <begin position="79"/>
        <end position="111"/>
    </location>
</feature>
<dbReference type="AlphaFoldDB" id="A0A8H5FM18"/>
<accession>A0A8H5FM18</accession>
<proteinExistence type="predicted"/>
<feature type="compositionally biased region" description="Basic and acidic residues" evidence="1">
    <location>
        <begin position="20"/>
        <end position="51"/>
    </location>
</feature>
<dbReference type="EMBL" id="JAACJK010000001">
    <property type="protein sequence ID" value="KAF5341774.1"/>
    <property type="molecule type" value="Genomic_DNA"/>
</dbReference>
<sequence>MMGRMIMLCARARARVSGAGRDDEGRNDEMEDDAVRGEKDGRNGRERDGRKVNARVKRVKEIFFAGDGAGVTGAAAGTANDGGGDGGIGVSAPAPALERRWQGLSRQEATG</sequence>
<gene>
    <name evidence="2" type="ORF">D9611_002100</name>
</gene>
<feature type="region of interest" description="Disordered" evidence="1">
    <location>
        <begin position="15"/>
        <end position="52"/>
    </location>
</feature>
<evidence type="ECO:0000313" key="2">
    <source>
        <dbReference type="EMBL" id="KAF5341774.1"/>
    </source>
</evidence>
<protein>
    <submittedName>
        <fullName evidence="2">Uncharacterized protein</fullName>
    </submittedName>
</protein>
<feature type="compositionally biased region" description="Gly residues" evidence="1">
    <location>
        <begin position="80"/>
        <end position="89"/>
    </location>
</feature>
<dbReference type="Proteomes" id="UP000541558">
    <property type="component" value="Unassembled WGS sequence"/>
</dbReference>
<evidence type="ECO:0000256" key="1">
    <source>
        <dbReference type="SAM" id="MobiDB-lite"/>
    </source>
</evidence>
<reference evidence="2 3" key="1">
    <citation type="journal article" date="2020" name="ISME J.">
        <title>Uncovering the hidden diversity of litter-decomposition mechanisms in mushroom-forming fungi.</title>
        <authorList>
            <person name="Floudas D."/>
            <person name="Bentzer J."/>
            <person name="Ahren D."/>
            <person name="Johansson T."/>
            <person name="Persson P."/>
            <person name="Tunlid A."/>
        </authorList>
    </citation>
    <scope>NUCLEOTIDE SEQUENCE [LARGE SCALE GENOMIC DNA]</scope>
    <source>
        <strain evidence="2 3">CBS 175.51</strain>
    </source>
</reference>
<keyword evidence="3" id="KW-1185">Reference proteome</keyword>
<name>A0A8H5FM18_9AGAR</name>
<evidence type="ECO:0000313" key="3">
    <source>
        <dbReference type="Proteomes" id="UP000541558"/>
    </source>
</evidence>